<evidence type="ECO:0000256" key="2">
    <source>
        <dbReference type="ARBA" id="ARBA00022448"/>
    </source>
</evidence>
<keyword evidence="3" id="KW-1003">Cell membrane</keyword>
<dbReference type="Gene3D" id="1.20.1560.10">
    <property type="entry name" value="ABC transporter type 1, transmembrane domain"/>
    <property type="match status" value="1"/>
</dbReference>
<evidence type="ECO:0000256" key="6">
    <source>
        <dbReference type="ARBA" id="ARBA00022840"/>
    </source>
</evidence>
<evidence type="ECO:0000256" key="5">
    <source>
        <dbReference type="ARBA" id="ARBA00022741"/>
    </source>
</evidence>
<feature type="transmembrane region" description="Helical" evidence="9">
    <location>
        <begin position="68"/>
        <end position="89"/>
    </location>
</feature>
<dbReference type="GO" id="GO:0005524">
    <property type="term" value="F:ATP binding"/>
    <property type="evidence" value="ECO:0007669"/>
    <property type="project" value="UniProtKB-KW"/>
</dbReference>
<evidence type="ECO:0000313" key="12">
    <source>
        <dbReference type="EMBL" id="CAA9336212.1"/>
    </source>
</evidence>
<comment type="subcellular location">
    <subcellularLocation>
        <location evidence="1">Cell membrane</location>
        <topology evidence="1">Multi-pass membrane protein</topology>
    </subcellularLocation>
</comment>
<feature type="transmembrane region" description="Helical" evidence="9">
    <location>
        <begin position="144"/>
        <end position="164"/>
    </location>
</feature>
<reference evidence="12" key="1">
    <citation type="submission" date="2020-02" db="EMBL/GenBank/DDBJ databases">
        <authorList>
            <person name="Meier V. D."/>
        </authorList>
    </citation>
    <scope>NUCLEOTIDE SEQUENCE</scope>
    <source>
        <strain evidence="12">AVDCRST_MAG93</strain>
    </source>
</reference>
<evidence type="ECO:0000256" key="9">
    <source>
        <dbReference type="SAM" id="Phobius"/>
    </source>
</evidence>
<dbReference type="InterPro" id="IPR011527">
    <property type="entry name" value="ABC1_TM_dom"/>
</dbReference>
<name>A0A6J4LLT5_9CHLR</name>
<dbReference type="GO" id="GO:0034040">
    <property type="term" value="F:ATPase-coupled lipid transmembrane transporter activity"/>
    <property type="evidence" value="ECO:0007669"/>
    <property type="project" value="TreeGrafter"/>
</dbReference>
<accession>A0A6J4LLT5</accession>
<dbReference type="GO" id="GO:0005886">
    <property type="term" value="C:plasma membrane"/>
    <property type="evidence" value="ECO:0007669"/>
    <property type="project" value="UniProtKB-SubCell"/>
</dbReference>
<evidence type="ECO:0000256" key="3">
    <source>
        <dbReference type="ARBA" id="ARBA00022475"/>
    </source>
</evidence>
<dbReference type="InterPro" id="IPR036640">
    <property type="entry name" value="ABC1_TM_sf"/>
</dbReference>
<dbReference type="SUPFAM" id="SSF90123">
    <property type="entry name" value="ABC transporter transmembrane region"/>
    <property type="match status" value="1"/>
</dbReference>
<gene>
    <name evidence="12" type="ORF">AVDCRST_MAG93-6426</name>
</gene>
<dbReference type="InterPro" id="IPR003439">
    <property type="entry name" value="ABC_transporter-like_ATP-bd"/>
</dbReference>
<dbReference type="PROSITE" id="PS50893">
    <property type="entry name" value="ABC_TRANSPORTER_2"/>
    <property type="match status" value="1"/>
</dbReference>
<dbReference type="Gene3D" id="3.40.50.300">
    <property type="entry name" value="P-loop containing nucleotide triphosphate hydrolases"/>
    <property type="match status" value="1"/>
</dbReference>
<dbReference type="PROSITE" id="PS50929">
    <property type="entry name" value="ABC_TM1F"/>
    <property type="match status" value="1"/>
</dbReference>
<dbReference type="InterPro" id="IPR039421">
    <property type="entry name" value="Type_1_exporter"/>
</dbReference>
<dbReference type="GO" id="GO:0140359">
    <property type="term" value="F:ABC-type transporter activity"/>
    <property type="evidence" value="ECO:0007669"/>
    <property type="project" value="InterPro"/>
</dbReference>
<keyword evidence="8 9" id="KW-0472">Membrane</keyword>
<keyword evidence="5" id="KW-0547">Nucleotide-binding</keyword>
<evidence type="ECO:0000259" key="11">
    <source>
        <dbReference type="PROSITE" id="PS50929"/>
    </source>
</evidence>
<dbReference type="FunFam" id="3.40.50.300:FF:000221">
    <property type="entry name" value="Multidrug ABC transporter ATP-binding protein"/>
    <property type="match status" value="1"/>
</dbReference>
<protein>
    <recommendedName>
        <fullName evidence="13">Efflux ABC transporter, permease/ATP-binding protein</fullName>
    </recommendedName>
</protein>
<feature type="transmembrane region" description="Helical" evidence="9">
    <location>
        <begin position="291"/>
        <end position="314"/>
    </location>
</feature>
<organism evidence="12">
    <name type="scientific">uncultured Chloroflexia bacterium</name>
    <dbReference type="NCBI Taxonomy" id="1672391"/>
    <lineage>
        <taxon>Bacteria</taxon>
        <taxon>Bacillati</taxon>
        <taxon>Chloroflexota</taxon>
        <taxon>Chloroflexia</taxon>
        <taxon>environmental samples</taxon>
    </lineage>
</organism>
<dbReference type="EMBL" id="CADCTR010002165">
    <property type="protein sequence ID" value="CAA9336212.1"/>
    <property type="molecule type" value="Genomic_DNA"/>
</dbReference>
<dbReference type="InterPro" id="IPR003593">
    <property type="entry name" value="AAA+_ATPase"/>
</dbReference>
<dbReference type="AlphaFoldDB" id="A0A6J4LLT5"/>
<dbReference type="Pfam" id="PF00005">
    <property type="entry name" value="ABC_tran"/>
    <property type="match status" value="1"/>
</dbReference>
<evidence type="ECO:0008006" key="13">
    <source>
        <dbReference type="Google" id="ProtNLM"/>
    </source>
</evidence>
<keyword evidence="7 9" id="KW-1133">Transmembrane helix</keyword>
<keyword evidence="4 9" id="KW-0812">Transmembrane</keyword>
<dbReference type="PANTHER" id="PTHR24221">
    <property type="entry name" value="ATP-BINDING CASSETTE SUB-FAMILY B"/>
    <property type="match status" value="1"/>
</dbReference>
<feature type="transmembrane region" description="Helical" evidence="9">
    <location>
        <begin position="263"/>
        <end position="285"/>
    </location>
</feature>
<dbReference type="PROSITE" id="PS00211">
    <property type="entry name" value="ABC_TRANSPORTER_1"/>
    <property type="match status" value="1"/>
</dbReference>
<dbReference type="SMART" id="SM00382">
    <property type="entry name" value="AAA"/>
    <property type="match status" value="1"/>
</dbReference>
<feature type="domain" description="ABC transmembrane type-1" evidence="11">
    <location>
        <begin position="28"/>
        <end position="301"/>
    </location>
</feature>
<dbReference type="InterPro" id="IPR017871">
    <property type="entry name" value="ABC_transporter-like_CS"/>
</dbReference>
<keyword evidence="2" id="KW-0813">Transport</keyword>
<feature type="domain" description="ABC transporter" evidence="10">
    <location>
        <begin position="352"/>
        <end position="593"/>
    </location>
</feature>
<evidence type="ECO:0000256" key="1">
    <source>
        <dbReference type="ARBA" id="ARBA00004651"/>
    </source>
</evidence>
<evidence type="ECO:0000256" key="4">
    <source>
        <dbReference type="ARBA" id="ARBA00022692"/>
    </source>
</evidence>
<dbReference type="SUPFAM" id="SSF52540">
    <property type="entry name" value="P-loop containing nucleoside triphosphate hydrolases"/>
    <property type="match status" value="1"/>
</dbReference>
<evidence type="ECO:0000256" key="8">
    <source>
        <dbReference type="ARBA" id="ARBA00023136"/>
    </source>
</evidence>
<proteinExistence type="predicted"/>
<dbReference type="GO" id="GO:0016887">
    <property type="term" value="F:ATP hydrolysis activity"/>
    <property type="evidence" value="ECO:0007669"/>
    <property type="project" value="InterPro"/>
</dbReference>
<dbReference type="InterPro" id="IPR027417">
    <property type="entry name" value="P-loop_NTPase"/>
</dbReference>
<evidence type="ECO:0000259" key="10">
    <source>
        <dbReference type="PROSITE" id="PS50893"/>
    </source>
</evidence>
<sequence length="599" mass="66587">MADTVWERWRLLPRLVALLWSVDRRDMVLVAALAGAAGIGPLVTIILLRGFIDSAVMMVQHATPLNPTLMWLGGLVLANLSFGLVGLLNQSLNEDIQQRLQARVQERLLVKAGRLPLVNFEQPHRFNHLHQASRSLDTHLMTTLQALTLLPASVLTIVSLTLYLTATNGWLPLVLVIGLTPGALLLQRYYNARYHQERTRTSTERLGDYVRNLIIERPAAAEIRLFGLQAHLSGWQQELRNTLRNDRLGLVRREARVNMVGSMLTYVSLGLVMLGGVVLVTLGRLSVGHLAAYLAAFQQLAVTYNTLFWAILFADGDLRYVRDLLNYLDLPEEAFEDRPYQATEYPSSPPIIHFENVSFTYPGSDRPVLVGITFTLHPGEHIALVGENGAGKTTLAKLLLGLYRPTSGQIFIDGGALEDSTLQHWRTQVAAVFQDYVRYEVSVRENIGFGDMHCIDDLKAIQTAAESSGASTMVDLLPRNYATILGKSYDETGTDLSAGQWQRLAIARAYLRNAPIVVLDEPAAALDPLAEVEVYRQFRDVAAGRSVLLISHRLGSARLADRIIVLAEGRIVEAGSHVELVEQGGHYADMYRMQAAWYR</sequence>
<feature type="transmembrane region" description="Helical" evidence="9">
    <location>
        <begin position="170"/>
        <end position="190"/>
    </location>
</feature>
<feature type="transmembrane region" description="Helical" evidence="9">
    <location>
        <begin position="28"/>
        <end position="48"/>
    </location>
</feature>
<dbReference type="PANTHER" id="PTHR24221:SF646">
    <property type="entry name" value="HAEMOLYSIN SECRETION ATP-BINDING PROTEIN"/>
    <property type="match status" value="1"/>
</dbReference>
<keyword evidence="6" id="KW-0067">ATP-binding</keyword>
<evidence type="ECO:0000256" key="7">
    <source>
        <dbReference type="ARBA" id="ARBA00022989"/>
    </source>
</evidence>